<dbReference type="InterPro" id="IPR003609">
    <property type="entry name" value="Pan_app"/>
</dbReference>
<dbReference type="Pfam" id="PF08276">
    <property type="entry name" value="PAN_2"/>
    <property type="match status" value="1"/>
</dbReference>
<dbReference type="EMBL" id="CAEKDK010000001">
    <property type="protein sequence ID" value="CAB4262137.1"/>
    <property type="molecule type" value="Genomic_DNA"/>
</dbReference>
<dbReference type="PROSITE" id="PS50948">
    <property type="entry name" value="PAN"/>
    <property type="match status" value="1"/>
</dbReference>
<accession>A0A6J5TFZ8</accession>
<evidence type="ECO:0000313" key="2">
    <source>
        <dbReference type="EMBL" id="CAB4262137.1"/>
    </source>
</evidence>
<sequence>MQPALWHRQHQLENTIFTQSLPPQDRSVKLPESGGAFVDGDMSLEACKEKCLENCSCTAYCYMEISNGGRGCVM</sequence>
<proteinExistence type="predicted"/>
<gene>
    <name evidence="2" type="ORF">CURHAP_LOCUS1219</name>
    <name evidence="3" type="ORF">CURHAP_LOCUS1228</name>
</gene>
<dbReference type="PANTHER" id="PTHR32444:SF89">
    <property type="entry name" value="S GLYCOPROTEIN"/>
    <property type="match status" value="1"/>
</dbReference>
<dbReference type="Proteomes" id="UP000507222">
    <property type="component" value="Unassembled WGS sequence"/>
</dbReference>
<name>A0A6J5TFZ8_PRUAR</name>
<evidence type="ECO:0000313" key="3">
    <source>
        <dbReference type="EMBL" id="CAB4262141.1"/>
    </source>
</evidence>
<dbReference type="PANTHER" id="PTHR32444">
    <property type="entry name" value="BULB-TYPE LECTIN DOMAIN-CONTAINING PROTEIN"/>
    <property type="match status" value="1"/>
</dbReference>
<feature type="domain" description="Apple" evidence="1">
    <location>
        <begin position="22"/>
        <end position="74"/>
    </location>
</feature>
<dbReference type="EMBL" id="CAEKDK010000001">
    <property type="protein sequence ID" value="CAB4262141.1"/>
    <property type="molecule type" value="Genomic_DNA"/>
</dbReference>
<organism evidence="2 4">
    <name type="scientific">Prunus armeniaca</name>
    <name type="common">Apricot</name>
    <name type="synonym">Armeniaca vulgaris</name>
    <dbReference type="NCBI Taxonomy" id="36596"/>
    <lineage>
        <taxon>Eukaryota</taxon>
        <taxon>Viridiplantae</taxon>
        <taxon>Streptophyta</taxon>
        <taxon>Embryophyta</taxon>
        <taxon>Tracheophyta</taxon>
        <taxon>Spermatophyta</taxon>
        <taxon>Magnoliopsida</taxon>
        <taxon>eudicotyledons</taxon>
        <taxon>Gunneridae</taxon>
        <taxon>Pentapetalae</taxon>
        <taxon>rosids</taxon>
        <taxon>fabids</taxon>
        <taxon>Rosales</taxon>
        <taxon>Rosaceae</taxon>
        <taxon>Amygdaloideae</taxon>
        <taxon>Amygdaleae</taxon>
        <taxon>Prunus</taxon>
    </lineage>
</organism>
<evidence type="ECO:0000313" key="4">
    <source>
        <dbReference type="Proteomes" id="UP000507222"/>
    </source>
</evidence>
<dbReference type="AlphaFoldDB" id="A0A6J5TFZ8"/>
<evidence type="ECO:0000259" key="1">
    <source>
        <dbReference type="PROSITE" id="PS50948"/>
    </source>
</evidence>
<reference evidence="2 4" key="1">
    <citation type="submission" date="2020-05" db="EMBL/GenBank/DDBJ databases">
        <authorList>
            <person name="Campoy J."/>
            <person name="Schneeberger K."/>
            <person name="Spophaly S."/>
        </authorList>
    </citation>
    <scope>NUCLEOTIDE SEQUENCE [LARGE SCALE GENOMIC DNA]</scope>
    <source>
        <strain evidence="2">PruArmRojPasFocal</strain>
    </source>
</reference>
<protein>
    <recommendedName>
        <fullName evidence="1">Apple domain-containing protein</fullName>
    </recommendedName>
</protein>